<comment type="cofactor">
    <cofactor evidence="1">
        <name>Fe cation</name>
        <dbReference type="ChEBI" id="CHEBI:24875"/>
    </cofactor>
</comment>
<evidence type="ECO:0000259" key="7">
    <source>
        <dbReference type="Pfam" id="PF20510"/>
    </source>
</evidence>
<evidence type="ECO:0000256" key="4">
    <source>
        <dbReference type="ARBA" id="ARBA00022964"/>
    </source>
</evidence>
<organism evidence="8 9">
    <name type="scientific">Moheibacter stercoris</name>
    <dbReference type="NCBI Taxonomy" id="1628251"/>
    <lineage>
        <taxon>Bacteria</taxon>
        <taxon>Pseudomonadati</taxon>
        <taxon>Bacteroidota</taxon>
        <taxon>Flavobacteriia</taxon>
        <taxon>Flavobacteriales</taxon>
        <taxon>Weeksellaceae</taxon>
        <taxon>Moheibacter</taxon>
    </lineage>
</organism>
<protein>
    <submittedName>
        <fullName evidence="8">Homogentisate 1,2-dioxygenase</fullName>
        <ecNumber evidence="8">1.13.11.5</ecNumber>
    </submittedName>
</protein>
<evidence type="ECO:0000313" key="9">
    <source>
        <dbReference type="Proteomes" id="UP001549146"/>
    </source>
</evidence>
<comment type="similarity">
    <text evidence="2">Belongs to the homogentisate dioxygenase family.</text>
</comment>
<dbReference type="InterPro" id="IPR014710">
    <property type="entry name" value="RmlC-like_jellyroll"/>
</dbReference>
<dbReference type="PANTHER" id="PTHR11056:SF0">
    <property type="entry name" value="HOMOGENTISATE 1,2-DIOXYGENASE"/>
    <property type="match status" value="1"/>
</dbReference>
<dbReference type="EC" id="1.13.11.5" evidence="8"/>
<dbReference type="EMBL" id="JBEPMO010000005">
    <property type="protein sequence ID" value="MET3731677.1"/>
    <property type="molecule type" value="Genomic_DNA"/>
</dbReference>
<dbReference type="Proteomes" id="UP001549146">
    <property type="component" value="Unassembled WGS sequence"/>
</dbReference>
<evidence type="ECO:0000256" key="1">
    <source>
        <dbReference type="ARBA" id="ARBA00001962"/>
    </source>
</evidence>
<dbReference type="GO" id="GO:0004411">
    <property type="term" value="F:homogentisate 1,2-dioxygenase activity"/>
    <property type="evidence" value="ECO:0007669"/>
    <property type="project" value="UniProtKB-EC"/>
</dbReference>
<evidence type="ECO:0000256" key="2">
    <source>
        <dbReference type="ARBA" id="ARBA00007757"/>
    </source>
</evidence>
<dbReference type="InterPro" id="IPR005708">
    <property type="entry name" value="Homogentis_dOase"/>
</dbReference>
<keyword evidence="6" id="KW-0408">Iron</keyword>
<dbReference type="Pfam" id="PF20510">
    <property type="entry name" value="HgmA_N"/>
    <property type="match status" value="1"/>
</dbReference>
<dbReference type="PANTHER" id="PTHR11056">
    <property type="entry name" value="HOMOGENTISATE 1,2-DIOXYGENASE"/>
    <property type="match status" value="1"/>
</dbReference>
<feature type="domain" description="Homogentisate 1,2-dioxygenase N-terminal" evidence="7">
    <location>
        <begin position="107"/>
        <end position="249"/>
    </location>
</feature>
<reference evidence="8 9" key="1">
    <citation type="submission" date="2024-06" db="EMBL/GenBank/DDBJ databases">
        <title>Genomic Encyclopedia of Type Strains, Phase IV (KMG-IV): sequencing the most valuable type-strain genomes for metagenomic binning, comparative biology and taxonomic classification.</title>
        <authorList>
            <person name="Goeker M."/>
        </authorList>
    </citation>
    <scope>NUCLEOTIDE SEQUENCE [LARGE SCALE GENOMIC DNA]</scope>
    <source>
        <strain evidence="8 9">DSM 29388</strain>
    </source>
</reference>
<keyword evidence="3" id="KW-0479">Metal-binding</keyword>
<dbReference type="RefSeq" id="WP_354508165.1">
    <property type="nucleotide sequence ID" value="NZ_JBEPMO010000005.1"/>
</dbReference>
<keyword evidence="5 8" id="KW-0560">Oxidoreductase</keyword>
<evidence type="ECO:0000256" key="5">
    <source>
        <dbReference type="ARBA" id="ARBA00023002"/>
    </source>
</evidence>
<sequence>MRYHTLGEIPQKRHVVFKDENGKHRYEQLFGTEGFSGVSSLLYHIHRPTQMMKFGEPIDVTPVAAIEKNITPRLVQGFKAKLTDDFLEARTPLFFNNDLIMGVAAPRKSMTDYFYKNGQCDEMLFIHEGSGTLKTFLGDIKFEYGDYLIIPRGTIYQMEFDTENNRLFFMESFSPIETPRRYRNKYGQLLEHSPFCERDMKMPQYKAPVDEQGEFLIKVKKAGMIHPITYATHPFDVVGWDGYFYPYGFSIHDFEPITGRIHQPPPVHQNFEGNNYVVCSFVPRLYDYHPDAVPAPYNHSNIDSEEVLYYVDGDFMSRNHIEKGYFTLHPGGIPHGPHPGAMERSIGQKETGELALMVDPFHPLKMTQAAVDLEDDSYKTSWLE</sequence>
<evidence type="ECO:0000313" key="8">
    <source>
        <dbReference type="EMBL" id="MET3731677.1"/>
    </source>
</evidence>
<name>A0ABV2LVN3_9FLAO</name>
<dbReference type="SUPFAM" id="SSF51182">
    <property type="entry name" value="RmlC-like cupins"/>
    <property type="match status" value="1"/>
</dbReference>
<comment type="caution">
    <text evidence="8">The sequence shown here is derived from an EMBL/GenBank/DDBJ whole genome shotgun (WGS) entry which is preliminary data.</text>
</comment>
<dbReference type="InterPro" id="IPR011051">
    <property type="entry name" value="RmlC_Cupin_sf"/>
</dbReference>
<evidence type="ECO:0000256" key="6">
    <source>
        <dbReference type="ARBA" id="ARBA00023004"/>
    </source>
</evidence>
<gene>
    <name evidence="8" type="ORF">ABID46_001251</name>
</gene>
<evidence type="ECO:0000256" key="3">
    <source>
        <dbReference type="ARBA" id="ARBA00022723"/>
    </source>
</evidence>
<accession>A0ABV2LVN3</accession>
<dbReference type="InterPro" id="IPR046452">
    <property type="entry name" value="HgmA_N"/>
</dbReference>
<proteinExistence type="inferred from homology"/>
<dbReference type="Gene3D" id="2.60.120.10">
    <property type="entry name" value="Jelly Rolls"/>
    <property type="match status" value="1"/>
</dbReference>
<keyword evidence="4" id="KW-0223">Dioxygenase</keyword>
<keyword evidence="9" id="KW-1185">Reference proteome</keyword>